<evidence type="ECO:0000256" key="1">
    <source>
        <dbReference type="ARBA" id="ARBA00000013"/>
    </source>
</evidence>
<comment type="catalytic activity">
    <reaction evidence="1 18 19">
        <text>(6R)-NADHX = (6S)-NADHX</text>
        <dbReference type="Rhea" id="RHEA:32215"/>
        <dbReference type="ChEBI" id="CHEBI:64074"/>
        <dbReference type="ChEBI" id="CHEBI:64075"/>
        <dbReference type="EC" id="5.1.99.6"/>
    </reaction>
</comment>
<dbReference type="PANTHER" id="PTHR12592:SF0">
    <property type="entry name" value="ATP-DEPENDENT (S)-NAD(P)H-HYDRATE DEHYDRATASE"/>
    <property type="match status" value="1"/>
</dbReference>
<feature type="binding site" evidence="18">
    <location>
        <position position="166"/>
    </location>
    <ligand>
        <name>K(+)</name>
        <dbReference type="ChEBI" id="CHEBI:29103"/>
    </ligand>
</feature>
<dbReference type="InterPro" id="IPR017953">
    <property type="entry name" value="Carbohydrate_kinase_pred_CS"/>
</dbReference>
<comment type="cofactor">
    <cofactor evidence="17">
        <name>Mg(2+)</name>
        <dbReference type="ChEBI" id="CHEBI:18420"/>
    </cofactor>
</comment>
<feature type="binding site" evidence="18">
    <location>
        <position position="130"/>
    </location>
    <ligand>
        <name>K(+)</name>
        <dbReference type="ChEBI" id="CHEBI:29103"/>
    </ligand>
</feature>
<feature type="binding site" evidence="17">
    <location>
        <position position="461"/>
    </location>
    <ligand>
        <name>(6S)-NADPHX</name>
        <dbReference type="ChEBI" id="CHEBI:64076"/>
    </ligand>
</feature>
<evidence type="ECO:0000259" key="21">
    <source>
        <dbReference type="PROSITE" id="PS51385"/>
    </source>
</evidence>
<evidence type="ECO:0000256" key="9">
    <source>
        <dbReference type="ARBA" id="ARBA00022958"/>
    </source>
</evidence>
<sequence>MIRLVDSEGAKKLDEDARKLGMPGMVLMERAALSVAEFIRDKLLRDDVDKKIIAVCGSGNNGGDGIACARILHEWGYNSEVIIVGKKEKFTNQTKLQIRLAKNCGVALKISNPVKLITEKSEFNQAIVIDAVFGVGFKGKLEGDLAKFTEYLNMFDSVKVAVDIPSGVNGSNGRVEGVAVKCDYTITFGVNKLGIAVYPGKDYAGEIIVADIGFPKKALDMVSPDTFTFDESQISYYMPERREYSNKGDFGKILIIAGSEEMCGASFLSALAAYRTGGGLVRLFVPEANRQSLQNLLPEAILTTYEDSTDKVISKVTADKLEKAVKEWAAAIVIGPGLGLSKRSKSLVKKVVDLSEVRTVIDADGLTLFREIVEESEDRRLDLVKDLKKNFILTPHIKELADLLYMPKEEVKENVVQIAKELKSCSGEIVIKEARTLVAGGGKCYINNSGNSGLAKAGSGDVLTGILAALIATEKQRPFMVTPLGVYIHGLAGDMLKEKKGKYGIIARELADEVAEVMKRYTE</sequence>
<dbReference type="SUPFAM" id="SSF53613">
    <property type="entry name" value="Ribokinase-like"/>
    <property type="match status" value="1"/>
</dbReference>
<dbReference type="EC" id="4.2.1.136" evidence="19"/>
<protein>
    <recommendedName>
        <fullName evidence="19">Bifunctional NAD(P)H-hydrate repair enzyme</fullName>
    </recommendedName>
    <alternativeName>
        <fullName evidence="19">Nicotinamide nucleotide repair protein</fullName>
    </alternativeName>
    <domain>
        <recommendedName>
            <fullName evidence="19">ADP-dependent (S)-NAD(P)H-hydrate dehydratase</fullName>
            <ecNumber evidence="19">4.2.1.136</ecNumber>
        </recommendedName>
        <alternativeName>
            <fullName evidence="19">ADP-dependent NAD(P)HX dehydratase</fullName>
        </alternativeName>
    </domain>
    <domain>
        <recommendedName>
            <fullName evidence="19">NAD(P)H-hydrate epimerase</fullName>
            <ecNumber evidence="19">5.1.99.6</ecNumber>
        </recommendedName>
    </domain>
</protein>
<evidence type="ECO:0000256" key="5">
    <source>
        <dbReference type="ARBA" id="ARBA00022723"/>
    </source>
</evidence>
<dbReference type="InterPro" id="IPR000631">
    <property type="entry name" value="CARKD"/>
</dbReference>
<feature type="binding site" evidence="18">
    <location>
        <position position="163"/>
    </location>
    <ligand>
        <name>(6S)-NADPHX</name>
        <dbReference type="ChEBI" id="CHEBI:64076"/>
    </ligand>
</feature>
<evidence type="ECO:0000256" key="2">
    <source>
        <dbReference type="ARBA" id="ARBA00000909"/>
    </source>
</evidence>
<comment type="function">
    <text evidence="18">Catalyzes the epimerization of the S- and R-forms of NAD(P)HX, a damaged form of NAD(P)H that is a result of enzymatic or heat-dependent hydration. This is a prerequisite for the S-specific NAD(P)H-hydrate dehydratase to allow the repair of both epimers of NAD(P)HX.</text>
</comment>
<comment type="caution">
    <text evidence="18">Lacks conserved residue(s) required for the propagation of feature annotation.</text>
</comment>
<feature type="domain" description="YjeF C-terminal" evidence="20">
    <location>
        <begin position="230"/>
        <end position="521"/>
    </location>
</feature>
<evidence type="ECO:0000256" key="7">
    <source>
        <dbReference type="ARBA" id="ARBA00022840"/>
    </source>
</evidence>
<keyword evidence="8 17" id="KW-0521">NADP</keyword>
<comment type="similarity">
    <text evidence="4 19">In the C-terminal section; belongs to the NnrD/CARKD family.</text>
</comment>
<dbReference type="HAMAP" id="MF_01965">
    <property type="entry name" value="NADHX_dehydratase"/>
    <property type="match status" value="1"/>
</dbReference>
<dbReference type="InterPro" id="IPR004443">
    <property type="entry name" value="YjeF_N_dom"/>
</dbReference>
<comment type="function">
    <text evidence="17">Catalyzes the dehydration of the S-form of NAD(P)HX at the expense of ADP, which is converted to AMP. Together with NAD(P)HX epimerase, which catalyzes the epimerization of the S- and R-forms, the enzyme allows the repair of both epimers of NAD(P)HX, a damaged form of NAD(P)H that is a result of enzymatic or heat-dependent hydration.</text>
</comment>
<evidence type="ECO:0000256" key="11">
    <source>
        <dbReference type="ARBA" id="ARBA00023235"/>
    </source>
</evidence>
<comment type="subunit">
    <text evidence="17">Homotetramer.</text>
</comment>
<reference evidence="22 23" key="1">
    <citation type="submission" date="2021-01" db="EMBL/GenBank/DDBJ databases">
        <title>Isolation and description of Catonella massiliensis sp. nov., a novel Catonella species, isolated from a stable periodontitis subject.</title>
        <authorList>
            <person name="Antezack A."/>
            <person name="Boxberger M."/>
            <person name="La Scola B."/>
            <person name="Monnet-Corti V."/>
        </authorList>
    </citation>
    <scope>NUCLEOTIDE SEQUENCE [LARGE SCALE GENOMIC DNA]</scope>
    <source>
        <strain evidence="22 23">Marseille-Q4567</strain>
    </source>
</reference>
<comment type="catalytic activity">
    <reaction evidence="15 17 19">
        <text>(6S)-NADHX + ADP = AMP + phosphate + NADH + H(+)</text>
        <dbReference type="Rhea" id="RHEA:32223"/>
        <dbReference type="ChEBI" id="CHEBI:15378"/>
        <dbReference type="ChEBI" id="CHEBI:43474"/>
        <dbReference type="ChEBI" id="CHEBI:57945"/>
        <dbReference type="ChEBI" id="CHEBI:64074"/>
        <dbReference type="ChEBI" id="CHEBI:456215"/>
        <dbReference type="ChEBI" id="CHEBI:456216"/>
        <dbReference type="EC" id="4.2.1.136"/>
    </reaction>
</comment>
<dbReference type="CDD" id="cd01171">
    <property type="entry name" value="YXKO-related"/>
    <property type="match status" value="1"/>
</dbReference>
<evidence type="ECO:0000256" key="17">
    <source>
        <dbReference type="HAMAP-Rule" id="MF_01965"/>
    </source>
</evidence>
<dbReference type="HAMAP" id="MF_01966">
    <property type="entry name" value="NADHX_epimerase"/>
    <property type="match status" value="1"/>
</dbReference>
<keyword evidence="5 18" id="KW-0479">Metal-binding</keyword>
<dbReference type="InterPro" id="IPR029056">
    <property type="entry name" value="Ribokinase-like"/>
</dbReference>
<comment type="catalytic activity">
    <reaction evidence="2 18 19">
        <text>(6R)-NADPHX = (6S)-NADPHX</text>
        <dbReference type="Rhea" id="RHEA:32227"/>
        <dbReference type="ChEBI" id="CHEBI:64076"/>
        <dbReference type="ChEBI" id="CHEBI:64077"/>
        <dbReference type="EC" id="5.1.99.6"/>
    </reaction>
</comment>
<comment type="cofactor">
    <cofactor evidence="18 19">
        <name>K(+)</name>
        <dbReference type="ChEBI" id="CHEBI:29103"/>
    </cofactor>
    <text evidence="18 19">Binds 1 potassium ion per subunit.</text>
</comment>
<dbReference type="PROSITE" id="PS51383">
    <property type="entry name" value="YJEF_C_3"/>
    <property type="match status" value="1"/>
</dbReference>
<evidence type="ECO:0000256" key="3">
    <source>
        <dbReference type="ARBA" id="ARBA00006001"/>
    </source>
</evidence>
<feature type="binding site" evidence="17">
    <location>
        <position position="265"/>
    </location>
    <ligand>
        <name>(6S)-NADPHX</name>
        <dbReference type="ChEBI" id="CHEBI:64076"/>
    </ligand>
</feature>
<keyword evidence="11 18" id="KW-0413">Isomerase</keyword>
<comment type="similarity">
    <text evidence="18">Belongs to the NnrE/AIBP family.</text>
</comment>
<evidence type="ECO:0000256" key="6">
    <source>
        <dbReference type="ARBA" id="ARBA00022741"/>
    </source>
</evidence>
<feature type="binding site" evidence="18">
    <location>
        <position position="61"/>
    </location>
    <ligand>
        <name>K(+)</name>
        <dbReference type="ChEBI" id="CHEBI:29103"/>
    </ligand>
</feature>
<dbReference type="PROSITE" id="PS01050">
    <property type="entry name" value="YJEF_C_2"/>
    <property type="match status" value="1"/>
</dbReference>
<keyword evidence="13" id="KW-0511">Multifunctional enzyme</keyword>
<organism evidence="22 23">
    <name type="scientific">Catonella massiliensis</name>
    <dbReference type="NCBI Taxonomy" id="2799636"/>
    <lineage>
        <taxon>Bacteria</taxon>
        <taxon>Bacillati</taxon>
        <taxon>Bacillota</taxon>
        <taxon>Clostridia</taxon>
        <taxon>Lachnospirales</taxon>
        <taxon>Lachnospiraceae</taxon>
        <taxon>Catonella</taxon>
    </lineage>
</organism>
<evidence type="ECO:0000256" key="4">
    <source>
        <dbReference type="ARBA" id="ARBA00009524"/>
    </source>
</evidence>
<comment type="caution">
    <text evidence="22">The sequence shown here is derived from an EMBL/GenBank/DDBJ whole genome shotgun (WGS) entry which is preliminary data.</text>
</comment>
<dbReference type="InterPro" id="IPR030677">
    <property type="entry name" value="Nnr"/>
</dbReference>
<gene>
    <name evidence="18" type="primary">nnrE</name>
    <name evidence="17" type="synonym">nnrD</name>
    <name evidence="22" type="ORF">JJN12_06900</name>
</gene>
<feature type="binding site" evidence="18">
    <location>
        <begin position="134"/>
        <end position="140"/>
    </location>
    <ligand>
        <name>(6S)-NADPHX</name>
        <dbReference type="ChEBI" id="CHEBI:64076"/>
    </ligand>
</feature>
<dbReference type="Gene3D" id="3.40.50.10260">
    <property type="entry name" value="YjeF N-terminal domain"/>
    <property type="match status" value="1"/>
</dbReference>
<dbReference type="Proteomes" id="UP000604730">
    <property type="component" value="Unassembled WGS sequence"/>
</dbReference>
<evidence type="ECO:0000256" key="13">
    <source>
        <dbReference type="ARBA" id="ARBA00023268"/>
    </source>
</evidence>
<dbReference type="SUPFAM" id="SSF64153">
    <property type="entry name" value="YjeF N-terminal domain-like"/>
    <property type="match status" value="1"/>
</dbReference>
<feature type="binding site" evidence="17">
    <location>
        <begin position="432"/>
        <end position="436"/>
    </location>
    <ligand>
        <name>AMP</name>
        <dbReference type="ChEBI" id="CHEBI:456215"/>
    </ligand>
</feature>
<evidence type="ECO:0000256" key="12">
    <source>
        <dbReference type="ARBA" id="ARBA00023239"/>
    </source>
</evidence>
<dbReference type="EC" id="5.1.99.6" evidence="19"/>
<keyword evidence="7 17" id="KW-0067">ATP-binding</keyword>
<accession>A0ABS1J0I3</accession>
<comment type="similarity">
    <text evidence="17">Belongs to the NnrD/CARKD family.</text>
</comment>
<comment type="similarity">
    <text evidence="3 19">In the N-terminal section; belongs to the NnrE/AIBP family.</text>
</comment>
<evidence type="ECO:0000256" key="15">
    <source>
        <dbReference type="ARBA" id="ARBA00048238"/>
    </source>
</evidence>
<name>A0ABS1J0I3_9FIRM</name>
<evidence type="ECO:0000256" key="8">
    <source>
        <dbReference type="ARBA" id="ARBA00022857"/>
    </source>
</evidence>
<dbReference type="Pfam" id="PF01256">
    <property type="entry name" value="Carb_kinase"/>
    <property type="match status" value="1"/>
</dbReference>
<dbReference type="PIRSF" id="PIRSF017184">
    <property type="entry name" value="Nnr"/>
    <property type="match status" value="1"/>
</dbReference>
<keyword evidence="6 17" id="KW-0547">Nucleotide-binding</keyword>
<dbReference type="InterPro" id="IPR036652">
    <property type="entry name" value="YjeF_N_dom_sf"/>
</dbReference>
<dbReference type="NCBIfam" id="TIGR00197">
    <property type="entry name" value="yjeF_nterm"/>
    <property type="match status" value="1"/>
</dbReference>
<feature type="binding site" evidence="17">
    <location>
        <position position="396"/>
    </location>
    <ligand>
        <name>(6S)-NADPHX</name>
        <dbReference type="ChEBI" id="CHEBI:64076"/>
    </ligand>
</feature>
<evidence type="ECO:0000256" key="19">
    <source>
        <dbReference type="PIRNR" id="PIRNR017184"/>
    </source>
</evidence>
<dbReference type="PROSITE" id="PS51385">
    <property type="entry name" value="YJEF_N"/>
    <property type="match status" value="1"/>
</dbReference>
<dbReference type="EMBL" id="JAEPRJ010000001">
    <property type="protein sequence ID" value="MBK5897505.1"/>
    <property type="molecule type" value="Genomic_DNA"/>
</dbReference>
<keyword evidence="9 18" id="KW-0630">Potassium</keyword>
<evidence type="ECO:0000259" key="20">
    <source>
        <dbReference type="PROSITE" id="PS51383"/>
    </source>
</evidence>
<comment type="catalytic activity">
    <reaction evidence="16 17 19">
        <text>(6S)-NADPHX + ADP = AMP + phosphate + NADPH + H(+)</text>
        <dbReference type="Rhea" id="RHEA:32235"/>
        <dbReference type="ChEBI" id="CHEBI:15378"/>
        <dbReference type="ChEBI" id="CHEBI:43474"/>
        <dbReference type="ChEBI" id="CHEBI:57783"/>
        <dbReference type="ChEBI" id="CHEBI:64076"/>
        <dbReference type="ChEBI" id="CHEBI:456215"/>
        <dbReference type="ChEBI" id="CHEBI:456216"/>
        <dbReference type="EC" id="4.2.1.136"/>
    </reaction>
</comment>
<proteinExistence type="inferred from homology"/>
<evidence type="ECO:0000256" key="10">
    <source>
        <dbReference type="ARBA" id="ARBA00023027"/>
    </source>
</evidence>
<evidence type="ECO:0000313" key="23">
    <source>
        <dbReference type="Proteomes" id="UP000604730"/>
    </source>
</evidence>
<evidence type="ECO:0000256" key="14">
    <source>
        <dbReference type="ARBA" id="ARBA00025153"/>
    </source>
</evidence>
<comment type="function">
    <text evidence="14 19">Bifunctional enzyme that catalyzes the epimerization of the S- and R-forms of NAD(P)HX and the dehydration of the S-form of NAD(P)HX at the expense of ADP, which is converted to AMP. This allows the repair of both epimers of NAD(P)HX, a damaged form of NAD(P)H that is a result of enzymatic or heat-dependent hydration.</text>
</comment>
<dbReference type="Gene3D" id="3.40.1190.20">
    <property type="match status" value="1"/>
</dbReference>
<feature type="binding site" evidence="18">
    <location>
        <begin position="60"/>
        <end position="64"/>
    </location>
    <ligand>
        <name>(6S)-NADPHX</name>
        <dbReference type="ChEBI" id="CHEBI:64076"/>
    </ligand>
</feature>
<dbReference type="RefSeq" id="WP_208428982.1">
    <property type="nucleotide sequence ID" value="NZ_JAEPRJ010000001.1"/>
</dbReference>
<keyword evidence="10 17" id="KW-0520">NAD</keyword>
<feature type="binding site" evidence="17">
    <location>
        <position position="460"/>
    </location>
    <ligand>
        <name>AMP</name>
        <dbReference type="ChEBI" id="CHEBI:456215"/>
    </ligand>
</feature>
<evidence type="ECO:0000313" key="22">
    <source>
        <dbReference type="EMBL" id="MBK5897505.1"/>
    </source>
</evidence>
<dbReference type="PANTHER" id="PTHR12592">
    <property type="entry name" value="ATP-DEPENDENT (S)-NAD(P)H-HYDRATE DEHYDRATASE FAMILY MEMBER"/>
    <property type="match status" value="1"/>
</dbReference>
<feature type="domain" description="YjeF N-terminal" evidence="21">
    <location>
        <begin position="10"/>
        <end position="220"/>
    </location>
</feature>
<evidence type="ECO:0000256" key="18">
    <source>
        <dbReference type="HAMAP-Rule" id="MF_01966"/>
    </source>
</evidence>
<keyword evidence="12 17" id="KW-0456">Lyase</keyword>
<feature type="binding site" evidence="17">
    <location>
        <position position="337"/>
    </location>
    <ligand>
        <name>(6S)-NADPHX</name>
        <dbReference type="ChEBI" id="CHEBI:64076"/>
    </ligand>
</feature>
<keyword evidence="23" id="KW-1185">Reference proteome</keyword>
<dbReference type="Pfam" id="PF03853">
    <property type="entry name" value="YjeF_N"/>
    <property type="match status" value="1"/>
</dbReference>
<evidence type="ECO:0000256" key="16">
    <source>
        <dbReference type="ARBA" id="ARBA00049209"/>
    </source>
</evidence>
<dbReference type="NCBIfam" id="TIGR00196">
    <property type="entry name" value="yjeF_cterm"/>
    <property type="match status" value="1"/>
</dbReference>